<feature type="region of interest" description="Disordered" evidence="1">
    <location>
        <begin position="292"/>
        <end position="344"/>
    </location>
</feature>
<protein>
    <submittedName>
        <fullName evidence="2">Uncharacterized protein</fullName>
    </submittedName>
</protein>
<evidence type="ECO:0000256" key="1">
    <source>
        <dbReference type="SAM" id="MobiDB-lite"/>
    </source>
</evidence>
<dbReference type="EMBL" id="CAXAMN010008424">
    <property type="protein sequence ID" value="CAK9025042.1"/>
    <property type="molecule type" value="Genomic_DNA"/>
</dbReference>
<comment type="caution">
    <text evidence="2">The sequence shown here is derived from an EMBL/GenBank/DDBJ whole genome shotgun (WGS) entry which is preliminary data.</text>
</comment>
<name>A0ABP0KG86_9DINO</name>
<evidence type="ECO:0000313" key="2">
    <source>
        <dbReference type="EMBL" id="CAK9025042.1"/>
    </source>
</evidence>
<feature type="compositionally biased region" description="Basic and acidic residues" evidence="1">
    <location>
        <begin position="1151"/>
        <end position="1162"/>
    </location>
</feature>
<feature type="region of interest" description="Disordered" evidence="1">
    <location>
        <begin position="1112"/>
        <end position="1168"/>
    </location>
</feature>
<accession>A0ABP0KG86</accession>
<keyword evidence="3" id="KW-1185">Reference proteome</keyword>
<proteinExistence type="predicted"/>
<sequence>MVDHSTGSASVGIVVSQRLDNYVQVANSACEWQEKLLWIAPQRYVFVDAAQPAAESERCVRSGQGSEQRGWQWSAEEWNEWYSQEPRGRSRSAHRSGWRKLEVHAVQDAHALRIVQQLKTFGTVDTYHDVWNNKIVARFDLATHARQAMAQYSAIDGEYLAWVYGAERAFQATCVTMGFWYAATTHKGCWETVLSGAVGVVKSRELRAFHGNWNLELRARISCSPGAAAMTGRSKRQQKREREQKYWDRVWAHAKAYTHPWIRYRKKAYTAYFDAVLSAFVEQWEGRGDAVLTGQKPGSRKKPEGKLRVEVAENRRERETPCDDAAPAVAQRPASQNGQPMNSNVRRWGLSLRQRKDHLREPGLKAREAESVRKHLVAEFHPRWGRGKYILHCPKREHFFAAEVFVDGSAAFWTGRKRHVRWDVSVALLERFARDWATFRIQQAPAGLEVMPSDCLGGATKGAELAGVISCVESSCPIPFAELCAIRATCGCLIAALGNLEERYALLRKQILGQLRRALNGRVLPPRFTQRTVPRLTWDLYFCRSLEASHFPPAPFYGEGVDGNGSFGRAWQWRNEQDKGVLDAMRARAVQERHYSQMWSAEAGDAWWRQSARVVQLLFGPVRVFLIFEELCKVDDAGPPGDHAEEYSEQATVVDCLQVGAKNDRGEWTCWGSPENFLWLQENHSKHQIYDRNLVQQYSKLYAWVLDHVEPYNTPRPYPHPAGCRTWVRLVPPQPSGPAKEWPRPADVAVFEAQDGFAPEVGVLAMTEAEAATLGLESWNNQSCISANTAGDGACGLHAVFGAHNGQGQLEWQERDGRKLVAAGLEQVVLSEAAEQYQAVQTALWYELAVPNFGEDVPSTAESKIFWKHVRRVCPTMPDQIAEQVQRAADRRPATDALQSKLNELCRRFFFEGVGTEALCNRLGFGVDDREAACYESRVAGQIVKGSGLERPTTAGEPETKWQAVHHPHPRYDALRKAVFLNQKTEAAVQVLREGHEVELCQELADTLLQRAACGSCAVEPPAYFAEQVLPAYIAAVQEAGYYFSADELVAVAQHWGRGLAVVKRNHSGRFVLSACTAQQPGPMAVVLVKGARSHFERLALESDVAAAQQQRRCAEPGAVEGDAPSLQTEGEVASANGDASFSQGELSSKAARDCREDKERSPAFGGDGDGTCEFEAAVAQLLLTFEEGRDAATFLAGLPLYSKELEAMSPAEMREQLCRLVAAYEFDALTAEEIDVFPAGSLDGGMEQNDRWDKFHIFEAMTHCAAVDKLKLTDGYGAIVAGEGGRRRAACRCLQPARKDECDDRASAATIRLPAVVGCQRAQESNRAGSKVFVLFWCSSRAWPPKWQAFEKICVAPILERIFTAILKTLGPKAPLTEKTPGALWSVNAEGKEVFHQYRLGCFDVSKRTQFGETFQGGLNKGPYMVSALALCGRILEGVWEYACGRTMYKDTSRLVAEACVHGAERAGELGTWETADGDEPLLLLFMNRFCALVGQTDGKSDAPAKSLHIFQGITGGIGALHRANLIGFLFLFVEE</sequence>
<reference evidence="2 3" key="1">
    <citation type="submission" date="2024-02" db="EMBL/GenBank/DDBJ databases">
        <authorList>
            <person name="Chen Y."/>
            <person name="Shah S."/>
            <person name="Dougan E. K."/>
            <person name="Thang M."/>
            <person name="Chan C."/>
        </authorList>
    </citation>
    <scope>NUCLEOTIDE SEQUENCE [LARGE SCALE GENOMIC DNA]</scope>
</reference>
<evidence type="ECO:0000313" key="3">
    <source>
        <dbReference type="Proteomes" id="UP001642484"/>
    </source>
</evidence>
<feature type="compositionally biased region" description="Polar residues" evidence="1">
    <location>
        <begin position="333"/>
        <end position="344"/>
    </location>
</feature>
<feature type="compositionally biased region" description="Basic and acidic residues" evidence="1">
    <location>
        <begin position="301"/>
        <end position="321"/>
    </location>
</feature>
<dbReference type="Proteomes" id="UP001642484">
    <property type="component" value="Unassembled WGS sequence"/>
</dbReference>
<gene>
    <name evidence="2" type="ORF">CCMP2556_LOCUS15869</name>
</gene>
<feature type="compositionally biased region" description="Polar residues" evidence="1">
    <location>
        <begin position="1138"/>
        <end position="1147"/>
    </location>
</feature>
<organism evidence="2 3">
    <name type="scientific">Durusdinium trenchii</name>
    <dbReference type="NCBI Taxonomy" id="1381693"/>
    <lineage>
        <taxon>Eukaryota</taxon>
        <taxon>Sar</taxon>
        <taxon>Alveolata</taxon>
        <taxon>Dinophyceae</taxon>
        <taxon>Suessiales</taxon>
        <taxon>Symbiodiniaceae</taxon>
        <taxon>Durusdinium</taxon>
    </lineage>
</organism>